<keyword evidence="1" id="KW-0433">Leucine-rich repeat</keyword>
<dbReference type="AlphaFoldDB" id="A0AAD8JYZ2"/>
<gene>
    <name evidence="4" type="ORF">QVD17_35227</name>
</gene>
<protein>
    <recommendedName>
        <fullName evidence="3">C-JID domain-containing protein</fullName>
    </recommendedName>
</protein>
<dbReference type="Pfam" id="PF20160">
    <property type="entry name" value="C-JID"/>
    <property type="match status" value="1"/>
</dbReference>
<evidence type="ECO:0000313" key="4">
    <source>
        <dbReference type="EMBL" id="KAK1413454.1"/>
    </source>
</evidence>
<comment type="caution">
    <text evidence="4">The sequence shown here is derived from an EMBL/GenBank/DDBJ whole genome shotgun (WGS) entry which is preliminary data.</text>
</comment>
<evidence type="ECO:0000256" key="1">
    <source>
        <dbReference type="ARBA" id="ARBA00022614"/>
    </source>
</evidence>
<dbReference type="InterPro" id="IPR045344">
    <property type="entry name" value="C-JID"/>
</dbReference>
<keyword evidence="5" id="KW-1185">Reference proteome</keyword>
<keyword evidence="2" id="KW-0677">Repeat</keyword>
<dbReference type="Proteomes" id="UP001229421">
    <property type="component" value="Unassembled WGS sequence"/>
</dbReference>
<evidence type="ECO:0000313" key="5">
    <source>
        <dbReference type="Proteomes" id="UP001229421"/>
    </source>
</evidence>
<evidence type="ECO:0000256" key="2">
    <source>
        <dbReference type="ARBA" id="ARBA00022737"/>
    </source>
</evidence>
<proteinExistence type="predicted"/>
<sequence length="219" mass="25276">MSDCDGYYHYAEKTAPAQMLYEHGIFSTYLQGQEVPKWFTHRSNGSSFTLQSSPQNGKIRGLNVCIVRSISSMIEFGPSRIEIMNLTKNYSWTYQPIMYVLPKDDDLEYGDEVEVWLSHWMFGNNEFEDGDDVSIQFSVKHCYVHNNELFIGYDSEGRDHANVREYGISLVYDDDGNQNLEDPLGYYKSWKHIIGGDLSTAEVSSSHYFLKPWPSDMPI</sequence>
<reference evidence="4" key="1">
    <citation type="journal article" date="2023" name="bioRxiv">
        <title>Improved chromosome-level genome assembly for marigold (Tagetes erecta).</title>
        <authorList>
            <person name="Jiang F."/>
            <person name="Yuan L."/>
            <person name="Wang S."/>
            <person name="Wang H."/>
            <person name="Xu D."/>
            <person name="Wang A."/>
            <person name="Fan W."/>
        </authorList>
    </citation>
    <scope>NUCLEOTIDE SEQUENCE</scope>
    <source>
        <strain evidence="4">WSJ</strain>
        <tissue evidence="4">Leaf</tissue>
    </source>
</reference>
<evidence type="ECO:0000259" key="3">
    <source>
        <dbReference type="Pfam" id="PF20160"/>
    </source>
</evidence>
<feature type="domain" description="C-JID" evidence="3">
    <location>
        <begin position="31"/>
        <end position="175"/>
    </location>
</feature>
<accession>A0AAD8JYZ2</accession>
<organism evidence="4 5">
    <name type="scientific">Tagetes erecta</name>
    <name type="common">African marigold</name>
    <dbReference type="NCBI Taxonomy" id="13708"/>
    <lineage>
        <taxon>Eukaryota</taxon>
        <taxon>Viridiplantae</taxon>
        <taxon>Streptophyta</taxon>
        <taxon>Embryophyta</taxon>
        <taxon>Tracheophyta</taxon>
        <taxon>Spermatophyta</taxon>
        <taxon>Magnoliopsida</taxon>
        <taxon>eudicotyledons</taxon>
        <taxon>Gunneridae</taxon>
        <taxon>Pentapetalae</taxon>
        <taxon>asterids</taxon>
        <taxon>campanulids</taxon>
        <taxon>Asterales</taxon>
        <taxon>Asteraceae</taxon>
        <taxon>Asteroideae</taxon>
        <taxon>Heliantheae alliance</taxon>
        <taxon>Tageteae</taxon>
        <taxon>Tagetes</taxon>
    </lineage>
</organism>
<dbReference type="EMBL" id="JAUHHV010000009">
    <property type="protein sequence ID" value="KAK1413454.1"/>
    <property type="molecule type" value="Genomic_DNA"/>
</dbReference>
<name>A0AAD8JYZ2_TARER</name>